<feature type="binding site" evidence="6">
    <location>
        <position position="622"/>
    </location>
    <ligand>
        <name>Fe cation</name>
        <dbReference type="ChEBI" id="CHEBI:24875"/>
        <note>catalytic</note>
    </ligand>
</feature>
<dbReference type="InterPro" id="IPR004574">
    <property type="entry name" value="Alkb"/>
</dbReference>
<dbReference type="OrthoDB" id="6614653at2759"/>
<dbReference type="GO" id="GO:0035513">
    <property type="term" value="P:oxidative RNA demethylation"/>
    <property type="evidence" value="ECO:0007669"/>
    <property type="project" value="TreeGrafter"/>
</dbReference>
<sequence length="712" mass="78768">MFKERSTMGEMVILSGAGSWLQQSLLARCRDGIIQLDADVITSLVSYCENGPPSDAKEYLSNTIGEERCGDIIKGYLERRETQGEEGDGSDYGDGMKVYVKPHANDIWTVGSRKNVKNSKGRNPEGAANLSVIDVSLKAETKGQLSKGKNGAGKAKKLGKGVPLAEAIEGKMIISRGSPCNCQATRHPLVTNCLSCGRIVCEQEGEGPCNFCGALVLKEGSTYAGLERCAGPKSDSEVAARAFKDRLVEYGRTSSQRTTVIDDQSDYFQIDDNAWLSEEEKQAIMKRQEEARLAEEARKKNVVVTIDLLGRKVIMADDTENSPEISSSILNAGPAAQRHDNLRIKPNPSVVENPVFLNLQQQRHAGVAVENIHSGRKPKALHSKSLFRGTGRVQHDDPFESVFEEKYSEENNGNLANTKWMTPKIKDNSNLCSFDDEDCLQDESKEITVFDICPPQTSNRVSLSPSILAQKQAERSRKMEDSSSVLMPGLILLKGWLNQNNQVEIVKRCRDLGVGPGGFYQPSYNYGNRMHLYMMCLGMHWEPLTKSYEMKRSIDGATPPSIPPLFQDLVANCLDDARHMYEDAIKGPDKGRKIMDLVPEMHPSICIVNFYERSGRLGMHQDKDESQESLRQGLPVVSFSIGDSAEFIYGLDRDESSAQTIVLESGDALIFGGPSRMVYHGIVSVIPRTAPSSLIEKTNLRPGRLNLTFRQM</sequence>
<comment type="similarity">
    <text evidence="1">Belongs to the alkB family.</text>
</comment>
<dbReference type="SUPFAM" id="SSF51197">
    <property type="entry name" value="Clavaminate synthase-like"/>
    <property type="match status" value="1"/>
</dbReference>
<evidence type="ECO:0000256" key="1">
    <source>
        <dbReference type="ARBA" id="ARBA00007879"/>
    </source>
</evidence>
<dbReference type="Proteomes" id="UP000825935">
    <property type="component" value="Chromosome 18"/>
</dbReference>
<dbReference type="GO" id="GO:0072344">
    <property type="term" value="P:rescue of stalled ribosome"/>
    <property type="evidence" value="ECO:0007669"/>
    <property type="project" value="InterPro"/>
</dbReference>
<evidence type="ECO:0000256" key="2">
    <source>
        <dbReference type="ARBA" id="ARBA00022723"/>
    </source>
</evidence>
<dbReference type="InterPro" id="IPR056993">
    <property type="entry name" value="TRIP4_3rd_dom"/>
</dbReference>
<dbReference type="GO" id="GO:0180022">
    <property type="term" value="C:RQC-trigger complex"/>
    <property type="evidence" value="ECO:0007669"/>
    <property type="project" value="InterPro"/>
</dbReference>
<feature type="domain" description="Fe2OG dioxygenase" evidence="7">
    <location>
        <begin position="602"/>
        <end position="712"/>
    </location>
</feature>
<dbReference type="InterPro" id="IPR005123">
    <property type="entry name" value="Oxoglu/Fe-dep_dioxygenase_dom"/>
</dbReference>
<dbReference type="InterPro" id="IPR009349">
    <property type="entry name" value="TRIP4/RQT4_C2HC5_Znf"/>
</dbReference>
<comment type="caution">
    <text evidence="8">The sequence shown here is derived from an EMBL/GenBank/DDBJ whole genome shotgun (WGS) entry which is preliminary data.</text>
</comment>
<dbReference type="GO" id="GO:0035515">
    <property type="term" value="F:oxidative RNA demethylase activity"/>
    <property type="evidence" value="ECO:0007669"/>
    <property type="project" value="TreeGrafter"/>
</dbReference>
<dbReference type="PANTHER" id="PTHR16557">
    <property type="entry name" value="ALKYLATED DNA REPAIR PROTEIN ALKB-RELATED"/>
    <property type="match status" value="1"/>
</dbReference>
<evidence type="ECO:0000313" key="8">
    <source>
        <dbReference type="EMBL" id="KAH7365889.1"/>
    </source>
</evidence>
<evidence type="ECO:0000259" key="7">
    <source>
        <dbReference type="PROSITE" id="PS51471"/>
    </source>
</evidence>
<dbReference type="GO" id="GO:0035516">
    <property type="term" value="F:broad specificity oxidative DNA demethylase activity"/>
    <property type="evidence" value="ECO:0007669"/>
    <property type="project" value="TreeGrafter"/>
</dbReference>
<evidence type="ECO:0000256" key="5">
    <source>
        <dbReference type="ARBA" id="ARBA00023004"/>
    </source>
</evidence>
<evidence type="ECO:0000256" key="3">
    <source>
        <dbReference type="ARBA" id="ARBA00022964"/>
    </source>
</evidence>
<accession>A0A8T2STB7</accession>
<dbReference type="PROSITE" id="PS51471">
    <property type="entry name" value="FE2OG_OXY"/>
    <property type="match status" value="1"/>
</dbReference>
<keyword evidence="4" id="KW-0560">Oxidoreductase</keyword>
<feature type="binding site" evidence="6">
    <location>
        <position position="680"/>
    </location>
    <ligand>
        <name>Fe cation</name>
        <dbReference type="ChEBI" id="CHEBI:24875"/>
        <note>catalytic</note>
    </ligand>
</feature>
<dbReference type="GO" id="GO:0005634">
    <property type="term" value="C:nucleus"/>
    <property type="evidence" value="ECO:0007669"/>
    <property type="project" value="InterPro"/>
</dbReference>
<dbReference type="PANTHER" id="PTHR16557:SF2">
    <property type="entry name" value="NUCLEIC ACID DIOXYGENASE ALKBH1"/>
    <property type="match status" value="1"/>
</dbReference>
<keyword evidence="3" id="KW-0223">Dioxygenase</keyword>
<dbReference type="InterPro" id="IPR027450">
    <property type="entry name" value="AlkB-like"/>
</dbReference>
<dbReference type="GO" id="GO:0008198">
    <property type="term" value="F:ferrous iron binding"/>
    <property type="evidence" value="ECO:0007669"/>
    <property type="project" value="TreeGrafter"/>
</dbReference>
<dbReference type="OMA" id="FPRGGPC"/>
<dbReference type="EMBL" id="CM035423">
    <property type="protein sequence ID" value="KAH7365889.1"/>
    <property type="molecule type" value="Genomic_DNA"/>
</dbReference>
<gene>
    <name evidence="8" type="ORF">KP509_18G051500</name>
</gene>
<dbReference type="AlphaFoldDB" id="A0A8T2STB7"/>
<organism evidence="8 9">
    <name type="scientific">Ceratopteris richardii</name>
    <name type="common">Triangle waterfern</name>
    <dbReference type="NCBI Taxonomy" id="49495"/>
    <lineage>
        <taxon>Eukaryota</taxon>
        <taxon>Viridiplantae</taxon>
        <taxon>Streptophyta</taxon>
        <taxon>Embryophyta</taxon>
        <taxon>Tracheophyta</taxon>
        <taxon>Polypodiopsida</taxon>
        <taxon>Polypodiidae</taxon>
        <taxon>Polypodiales</taxon>
        <taxon>Pteridineae</taxon>
        <taxon>Pteridaceae</taxon>
        <taxon>Parkerioideae</taxon>
        <taxon>Ceratopteris</taxon>
    </lineage>
</organism>
<dbReference type="Gene3D" id="2.60.120.590">
    <property type="entry name" value="Alpha-ketoglutarate-dependent dioxygenase AlkB-like"/>
    <property type="match status" value="1"/>
</dbReference>
<name>A0A8T2STB7_CERRI</name>
<dbReference type="Pfam" id="PF06221">
    <property type="entry name" value="zf-C2HC5"/>
    <property type="match status" value="1"/>
</dbReference>
<evidence type="ECO:0000313" key="9">
    <source>
        <dbReference type="Proteomes" id="UP000825935"/>
    </source>
</evidence>
<dbReference type="GO" id="GO:0008270">
    <property type="term" value="F:zinc ion binding"/>
    <property type="evidence" value="ECO:0007669"/>
    <property type="project" value="InterPro"/>
</dbReference>
<dbReference type="Pfam" id="PF13532">
    <property type="entry name" value="2OG-FeII_Oxy_2"/>
    <property type="match status" value="1"/>
</dbReference>
<dbReference type="GO" id="GO:0005737">
    <property type="term" value="C:cytoplasm"/>
    <property type="evidence" value="ECO:0007669"/>
    <property type="project" value="TreeGrafter"/>
</dbReference>
<reference evidence="8" key="1">
    <citation type="submission" date="2021-08" db="EMBL/GenBank/DDBJ databases">
        <title>WGS assembly of Ceratopteris richardii.</title>
        <authorList>
            <person name="Marchant D.B."/>
            <person name="Chen G."/>
            <person name="Jenkins J."/>
            <person name="Shu S."/>
            <person name="Leebens-Mack J."/>
            <person name="Grimwood J."/>
            <person name="Schmutz J."/>
            <person name="Soltis P."/>
            <person name="Soltis D."/>
            <person name="Chen Z.-H."/>
        </authorList>
    </citation>
    <scope>NUCLEOTIDE SEQUENCE</scope>
    <source>
        <strain evidence="8">Whitten #5841</strain>
        <tissue evidence="8">Leaf</tissue>
    </source>
</reference>
<keyword evidence="5 6" id="KW-0408">Iron</keyword>
<proteinExistence type="inferred from homology"/>
<evidence type="ECO:0000256" key="6">
    <source>
        <dbReference type="PIRSR" id="PIRSR604574-2"/>
    </source>
</evidence>
<keyword evidence="9" id="KW-1185">Reference proteome</keyword>
<comment type="cofactor">
    <cofactor evidence="6">
        <name>Fe(2+)</name>
        <dbReference type="ChEBI" id="CHEBI:29033"/>
    </cofactor>
    <text evidence="6">Binds 1 Fe(2+) ion per subunit.</text>
</comment>
<protein>
    <recommendedName>
        <fullName evidence="7">Fe2OG dioxygenase domain-containing protein</fullName>
    </recommendedName>
</protein>
<keyword evidence="2 6" id="KW-0479">Metal-binding</keyword>
<dbReference type="Pfam" id="PF23134">
    <property type="entry name" value="TRIP4_3rd"/>
    <property type="match status" value="1"/>
</dbReference>
<evidence type="ECO:0000256" key="4">
    <source>
        <dbReference type="ARBA" id="ARBA00023002"/>
    </source>
</evidence>
<feature type="binding site" evidence="6">
    <location>
        <position position="620"/>
    </location>
    <ligand>
        <name>Fe cation</name>
        <dbReference type="ChEBI" id="CHEBI:24875"/>
        <note>catalytic</note>
    </ligand>
</feature>
<dbReference type="InterPro" id="IPR037151">
    <property type="entry name" value="AlkB-like_sf"/>
</dbReference>